<comment type="caution">
    <text evidence="3">The sequence shown here is derived from an EMBL/GenBank/DDBJ whole genome shotgun (WGS) entry which is preliminary data.</text>
</comment>
<organism evidence="3 4">
    <name type="scientific">Meloidogyne graminicola</name>
    <dbReference type="NCBI Taxonomy" id="189291"/>
    <lineage>
        <taxon>Eukaryota</taxon>
        <taxon>Metazoa</taxon>
        <taxon>Ecdysozoa</taxon>
        <taxon>Nematoda</taxon>
        <taxon>Chromadorea</taxon>
        <taxon>Rhabditida</taxon>
        <taxon>Tylenchina</taxon>
        <taxon>Tylenchomorpha</taxon>
        <taxon>Tylenchoidea</taxon>
        <taxon>Meloidogynidae</taxon>
        <taxon>Meloidogyninae</taxon>
        <taxon>Meloidogyne</taxon>
    </lineage>
</organism>
<proteinExistence type="predicted"/>
<feature type="region of interest" description="Disordered" evidence="1">
    <location>
        <begin position="1"/>
        <end position="22"/>
    </location>
</feature>
<dbReference type="PANTHER" id="PTHR13500:SF0">
    <property type="entry name" value="NUCLEOLAR PRE-RIBOSOMAL-ASSOCIATED PROTEIN 1"/>
    <property type="match status" value="1"/>
</dbReference>
<evidence type="ECO:0000313" key="4">
    <source>
        <dbReference type="Proteomes" id="UP000605970"/>
    </source>
</evidence>
<gene>
    <name evidence="3" type="ORF">Mgra_00000435</name>
</gene>
<dbReference type="GO" id="GO:0000466">
    <property type="term" value="P:maturation of 5.8S rRNA from tricistronic rRNA transcript (SSU-rRNA, 5.8S rRNA, LSU-rRNA)"/>
    <property type="evidence" value="ECO:0007669"/>
    <property type="project" value="TreeGrafter"/>
</dbReference>
<dbReference type="GO" id="GO:0005730">
    <property type="term" value="C:nucleolus"/>
    <property type="evidence" value="ECO:0007669"/>
    <property type="project" value="TreeGrafter"/>
</dbReference>
<dbReference type="EMBL" id="JABEBT010000002">
    <property type="protein sequence ID" value="KAF7639992.1"/>
    <property type="molecule type" value="Genomic_DNA"/>
</dbReference>
<evidence type="ECO:0000259" key="2">
    <source>
        <dbReference type="Pfam" id="PF16201"/>
    </source>
</evidence>
<dbReference type="GO" id="GO:0000463">
    <property type="term" value="P:maturation of LSU-rRNA from tricistronic rRNA transcript (SSU-rRNA, 5.8S rRNA, LSU-rRNA)"/>
    <property type="evidence" value="ECO:0007669"/>
    <property type="project" value="TreeGrafter"/>
</dbReference>
<evidence type="ECO:0000313" key="3">
    <source>
        <dbReference type="EMBL" id="KAF7639992.1"/>
    </source>
</evidence>
<dbReference type="OrthoDB" id="72892at2759"/>
<dbReference type="Pfam" id="PF16201">
    <property type="entry name" value="NopRA1"/>
    <property type="match status" value="1"/>
</dbReference>
<dbReference type="InterPro" id="IPR039844">
    <property type="entry name" value="URB1"/>
</dbReference>
<reference evidence="3" key="1">
    <citation type="journal article" date="2020" name="Ecol. Evol.">
        <title>Genome structure and content of the rice root-knot nematode (Meloidogyne graminicola).</title>
        <authorList>
            <person name="Phan N.T."/>
            <person name="Danchin E.G.J."/>
            <person name="Klopp C."/>
            <person name="Perfus-Barbeoch L."/>
            <person name="Kozlowski D.K."/>
            <person name="Koutsovoulos G.D."/>
            <person name="Lopez-Roques C."/>
            <person name="Bouchez O."/>
            <person name="Zahm M."/>
            <person name="Besnard G."/>
            <person name="Bellafiore S."/>
        </authorList>
    </citation>
    <scope>NUCLEOTIDE SEQUENCE</scope>
    <source>
        <strain evidence="3">VN-18</strain>
    </source>
</reference>
<dbReference type="AlphaFoldDB" id="A0A8T0A365"/>
<protein>
    <submittedName>
        <fullName evidence="3">NopRA1 domain-containing protein</fullName>
    </submittedName>
</protein>
<name>A0A8T0A365_9BILA</name>
<dbReference type="Proteomes" id="UP000605970">
    <property type="component" value="Unassembled WGS sequence"/>
</dbReference>
<dbReference type="PANTHER" id="PTHR13500">
    <property type="entry name" value="NUCLEOLAR PRERIBOSOMAL-ASSOCIATED PROTEIN 1"/>
    <property type="match status" value="1"/>
</dbReference>
<dbReference type="InterPro" id="IPR032436">
    <property type="entry name" value="URB1_C"/>
</dbReference>
<feature type="domain" description="URB1 C-terminal" evidence="2">
    <location>
        <begin position="223"/>
        <end position="363"/>
    </location>
</feature>
<evidence type="ECO:0000256" key="1">
    <source>
        <dbReference type="SAM" id="MobiDB-lite"/>
    </source>
</evidence>
<sequence>MGKKRKFEEEDEDDSNNYLTTTNGYLPHNESFKKDYIDQFNQFRSTLCLNEEIEFNSFKKLYDFFKMNVAKPKFMSQIGPLCDIKFITNILWRYNCTLSQKDLLIFDLLNLLENQMYLDFSLISPIVFGERSKKYYEDLVKYGHILHRKLTSEQVLEYYDQKIMWVTLTKMTRFHHKNLKKNRRVIKIDEKCYDPRFVLRSLLQIVKMDKKFNCKTMVASNALSFCFASTSFYDETLRSLAYSFLQHFPRKLQQRNERFHQKMLFTFFIDFFKNSISTINQRVSPFVSQFFARYSKIALTPINSLYSPLTSFFIQKPSMDLESIPEFYKLFFSSSCEHFKDERRWILRLIDDSLLDVKDYQTLGKV</sequence>
<accession>A0A8T0A365</accession>
<keyword evidence="4" id="KW-1185">Reference proteome</keyword>